<evidence type="ECO:0000313" key="2">
    <source>
        <dbReference type="EMBL" id="KAJ7721106.1"/>
    </source>
</evidence>
<accession>A0AAD7HHU9</accession>
<dbReference type="Gene3D" id="3.10.450.50">
    <property type="match status" value="1"/>
</dbReference>
<sequence length="138" mass="15688">MSDLSAKQFENARAFLKHLNALEWGSLGDLLAPEFQHQYFPASIAPPGGKYTRGKAEFLQLFQHSWIHVFEKITFGEPLDVIRGANKVAFHVKSDGVTKTGKKYNNEYMLTFHFEGEKITKMNEFVDSAYSTAFFGTE</sequence>
<dbReference type="Proteomes" id="UP001215598">
    <property type="component" value="Unassembled WGS sequence"/>
</dbReference>
<feature type="domain" description="SnoaL-like" evidence="1">
    <location>
        <begin position="12"/>
        <end position="121"/>
    </location>
</feature>
<name>A0AAD7HHU9_9AGAR</name>
<dbReference type="Pfam" id="PF12680">
    <property type="entry name" value="SnoaL_2"/>
    <property type="match status" value="1"/>
</dbReference>
<keyword evidence="3" id="KW-1185">Reference proteome</keyword>
<evidence type="ECO:0000259" key="1">
    <source>
        <dbReference type="Pfam" id="PF12680"/>
    </source>
</evidence>
<organism evidence="2 3">
    <name type="scientific">Mycena metata</name>
    <dbReference type="NCBI Taxonomy" id="1033252"/>
    <lineage>
        <taxon>Eukaryota</taxon>
        <taxon>Fungi</taxon>
        <taxon>Dikarya</taxon>
        <taxon>Basidiomycota</taxon>
        <taxon>Agaricomycotina</taxon>
        <taxon>Agaricomycetes</taxon>
        <taxon>Agaricomycetidae</taxon>
        <taxon>Agaricales</taxon>
        <taxon>Marasmiineae</taxon>
        <taxon>Mycenaceae</taxon>
        <taxon>Mycena</taxon>
    </lineage>
</organism>
<proteinExistence type="predicted"/>
<dbReference type="InterPro" id="IPR032710">
    <property type="entry name" value="NTF2-like_dom_sf"/>
</dbReference>
<gene>
    <name evidence="2" type="ORF">B0H16DRAFT_1738434</name>
</gene>
<evidence type="ECO:0000313" key="3">
    <source>
        <dbReference type="Proteomes" id="UP001215598"/>
    </source>
</evidence>
<protein>
    <recommendedName>
        <fullName evidence="1">SnoaL-like domain-containing protein</fullName>
    </recommendedName>
</protein>
<dbReference type="EMBL" id="JARKIB010000233">
    <property type="protein sequence ID" value="KAJ7721106.1"/>
    <property type="molecule type" value="Genomic_DNA"/>
</dbReference>
<comment type="caution">
    <text evidence="2">The sequence shown here is derived from an EMBL/GenBank/DDBJ whole genome shotgun (WGS) entry which is preliminary data.</text>
</comment>
<reference evidence="2" key="1">
    <citation type="submission" date="2023-03" db="EMBL/GenBank/DDBJ databases">
        <title>Massive genome expansion in bonnet fungi (Mycena s.s.) driven by repeated elements and novel gene families across ecological guilds.</title>
        <authorList>
            <consortium name="Lawrence Berkeley National Laboratory"/>
            <person name="Harder C.B."/>
            <person name="Miyauchi S."/>
            <person name="Viragh M."/>
            <person name="Kuo A."/>
            <person name="Thoen E."/>
            <person name="Andreopoulos B."/>
            <person name="Lu D."/>
            <person name="Skrede I."/>
            <person name="Drula E."/>
            <person name="Henrissat B."/>
            <person name="Morin E."/>
            <person name="Kohler A."/>
            <person name="Barry K."/>
            <person name="LaButti K."/>
            <person name="Morin E."/>
            <person name="Salamov A."/>
            <person name="Lipzen A."/>
            <person name="Mereny Z."/>
            <person name="Hegedus B."/>
            <person name="Baldrian P."/>
            <person name="Stursova M."/>
            <person name="Weitz H."/>
            <person name="Taylor A."/>
            <person name="Grigoriev I.V."/>
            <person name="Nagy L.G."/>
            <person name="Martin F."/>
            <person name="Kauserud H."/>
        </authorList>
    </citation>
    <scope>NUCLEOTIDE SEQUENCE</scope>
    <source>
        <strain evidence="2">CBHHK182m</strain>
    </source>
</reference>
<dbReference type="SUPFAM" id="SSF54427">
    <property type="entry name" value="NTF2-like"/>
    <property type="match status" value="1"/>
</dbReference>
<dbReference type="AlphaFoldDB" id="A0AAD7HHU9"/>
<dbReference type="InterPro" id="IPR037401">
    <property type="entry name" value="SnoaL-like"/>
</dbReference>